<accession>A0A420E0L4</accession>
<dbReference type="InterPro" id="IPR032466">
    <property type="entry name" value="Metal_Hydrolase"/>
</dbReference>
<evidence type="ECO:0000313" key="3">
    <source>
        <dbReference type="EMBL" id="RKF03620.1"/>
    </source>
</evidence>
<evidence type="ECO:0000313" key="4">
    <source>
        <dbReference type="Proteomes" id="UP000285780"/>
    </source>
</evidence>
<dbReference type="InterPro" id="IPR011059">
    <property type="entry name" value="Metal-dep_hydrolase_composite"/>
</dbReference>
<dbReference type="InterPro" id="IPR050138">
    <property type="entry name" value="DHOase/Allantoinase_Hydrolase"/>
</dbReference>
<dbReference type="CDD" id="cd01317">
    <property type="entry name" value="DHOase_IIa"/>
    <property type="match status" value="1"/>
</dbReference>
<proteinExistence type="predicted"/>
<organism evidence="3 4">
    <name type="scientific">Tenacibaculum lutimaris</name>
    <dbReference type="NCBI Taxonomy" id="285258"/>
    <lineage>
        <taxon>Bacteria</taxon>
        <taxon>Pseudomonadati</taxon>
        <taxon>Bacteroidota</taxon>
        <taxon>Flavobacteriia</taxon>
        <taxon>Flavobacteriales</taxon>
        <taxon>Flavobacteriaceae</taxon>
        <taxon>Tenacibaculum</taxon>
    </lineage>
</organism>
<name>A0A420E0L4_9FLAO</name>
<dbReference type="NCBIfam" id="TIGR00857">
    <property type="entry name" value="pyrC_multi"/>
    <property type="match status" value="1"/>
</dbReference>
<dbReference type="SUPFAM" id="SSF51338">
    <property type="entry name" value="Composite domain of metallo-dependent hydrolases"/>
    <property type="match status" value="1"/>
</dbReference>
<gene>
    <name evidence="3" type="ORF">C8N26_2010</name>
</gene>
<dbReference type="SUPFAM" id="SSF51556">
    <property type="entry name" value="Metallo-dependent hydrolases"/>
    <property type="match status" value="1"/>
</dbReference>
<dbReference type="GO" id="GO:0004038">
    <property type="term" value="F:allantoinase activity"/>
    <property type="evidence" value="ECO:0007669"/>
    <property type="project" value="TreeGrafter"/>
</dbReference>
<protein>
    <submittedName>
        <fullName evidence="3">Dihydroorotase</fullName>
    </submittedName>
</protein>
<dbReference type="GO" id="GO:0006221">
    <property type="term" value="P:pyrimidine nucleotide biosynthetic process"/>
    <property type="evidence" value="ECO:0007669"/>
    <property type="project" value="UniProtKB-KW"/>
</dbReference>
<reference evidence="3 4" key="1">
    <citation type="submission" date="2018-09" db="EMBL/GenBank/DDBJ databases">
        <title>Genomic Encyclopedia of Archaeal and Bacterial Type Strains, Phase II (KMG-II): from individual species to whole genera.</title>
        <authorList>
            <person name="Goeker M."/>
        </authorList>
    </citation>
    <scope>NUCLEOTIDE SEQUENCE [LARGE SCALE GENOMIC DNA]</scope>
    <source>
        <strain evidence="3 4">DSM 16505</strain>
    </source>
</reference>
<dbReference type="GO" id="GO:0005737">
    <property type="term" value="C:cytoplasm"/>
    <property type="evidence" value="ECO:0007669"/>
    <property type="project" value="TreeGrafter"/>
</dbReference>
<dbReference type="GO" id="GO:0006145">
    <property type="term" value="P:purine nucleobase catabolic process"/>
    <property type="evidence" value="ECO:0007669"/>
    <property type="project" value="TreeGrafter"/>
</dbReference>
<feature type="domain" description="Dihydroorotase catalytic" evidence="2">
    <location>
        <begin position="57"/>
        <end position="237"/>
    </location>
</feature>
<dbReference type="Proteomes" id="UP000285780">
    <property type="component" value="Unassembled WGS sequence"/>
</dbReference>
<dbReference type="PANTHER" id="PTHR43668:SF2">
    <property type="entry name" value="ALLANTOINASE"/>
    <property type="match status" value="1"/>
</dbReference>
<dbReference type="InterPro" id="IPR004722">
    <property type="entry name" value="DHOase"/>
</dbReference>
<dbReference type="InterPro" id="IPR024403">
    <property type="entry name" value="DHOase_cat"/>
</dbReference>
<dbReference type="GO" id="GO:0046872">
    <property type="term" value="F:metal ion binding"/>
    <property type="evidence" value="ECO:0007669"/>
    <property type="project" value="InterPro"/>
</dbReference>
<dbReference type="Gene3D" id="2.30.40.10">
    <property type="entry name" value="Urease, subunit C, domain 1"/>
    <property type="match status" value="1"/>
</dbReference>
<dbReference type="Gene3D" id="3.20.20.140">
    <property type="entry name" value="Metal-dependent hydrolases"/>
    <property type="match status" value="1"/>
</dbReference>
<evidence type="ECO:0000259" key="2">
    <source>
        <dbReference type="Pfam" id="PF12890"/>
    </source>
</evidence>
<dbReference type="Pfam" id="PF12890">
    <property type="entry name" value="DHOase"/>
    <property type="match status" value="1"/>
</dbReference>
<keyword evidence="1" id="KW-0665">Pyrimidine biosynthesis</keyword>
<dbReference type="PANTHER" id="PTHR43668">
    <property type="entry name" value="ALLANTOINASE"/>
    <property type="match status" value="1"/>
</dbReference>
<dbReference type="RefSeq" id="WP_120187143.1">
    <property type="nucleotide sequence ID" value="NZ_RAQM01000009.1"/>
</dbReference>
<dbReference type="AlphaFoldDB" id="A0A420E0L4"/>
<dbReference type="EMBL" id="RAQM01000009">
    <property type="protein sequence ID" value="RKF03620.1"/>
    <property type="molecule type" value="Genomic_DNA"/>
</dbReference>
<sequence>MTTLLKSATIIDASSPYHKQTKDILITDGIITKIDNSIQPKENYQVVELDNLHVSTGWFDTSVSFGEPGYEERETLKHGVQVAAKSGFTDVAINPNTYPIVDNKSAVEFLINKVNGAATSIHPIGALTQQSKGVEMSEMYDMQQSGAIAFGDYNKPVSNDNLLKIALLYAQNFDGLVLSFPKNNLIAGEGVANEGKNSTLLGLKGIPALAEEIQIARDLFLLEYTGGKLHIPTISTAKSVQLIKDAKEKGLDVTCSVAVHNLFLTDDELHDFDANKKVNPPLRTENDRKALIQGLKEGVIDIITSDHNPIDIEHKKVEYSTAKDGTIGLESAFGALNTVLDIETIVKCLSDNPRKRFGVDSVIIEENEKATLSIFNPNGEYTFSEENIISTSKNSVFLDKKLDGKVYGIYNNSQLILNL</sequence>
<evidence type="ECO:0000256" key="1">
    <source>
        <dbReference type="ARBA" id="ARBA00022975"/>
    </source>
</evidence>
<dbReference type="GO" id="GO:0004151">
    <property type="term" value="F:dihydroorotase activity"/>
    <property type="evidence" value="ECO:0007669"/>
    <property type="project" value="InterPro"/>
</dbReference>
<keyword evidence="4" id="KW-1185">Reference proteome</keyword>
<comment type="caution">
    <text evidence="3">The sequence shown here is derived from an EMBL/GenBank/DDBJ whole genome shotgun (WGS) entry which is preliminary data.</text>
</comment>